<organism evidence="2 3">
    <name type="scientific">Rhizopus delemar</name>
    <dbReference type="NCBI Taxonomy" id="936053"/>
    <lineage>
        <taxon>Eukaryota</taxon>
        <taxon>Fungi</taxon>
        <taxon>Fungi incertae sedis</taxon>
        <taxon>Mucoromycota</taxon>
        <taxon>Mucoromycotina</taxon>
        <taxon>Mucoromycetes</taxon>
        <taxon>Mucorales</taxon>
        <taxon>Mucorineae</taxon>
        <taxon>Rhizopodaceae</taxon>
        <taxon>Rhizopus</taxon>
    </lineage>
</organism>
<reference evidence="2 3" key="1">
    <citation type="journal article" date="2020" name="Microb. Genom.">
        <title>Genetic diversity of clinical and environmental Mucorales isolates obtained from an investigation of mucormycosis cases among solid organ transplant recipients.</title>
        <authorList>
            <person name="Nguyen M.H."/>
            <person name="Kaul D."/>
            <person name="Muto C."/>
            <person name="Cheng S.J."/>
            <person name="Richter R.A."/>
            <person name="Bruno V.M."/>
            <person name="Liu G."/>
            <person name="Beyhan S."/>
            <person name="Sundermann A.J."/>
            <person name="Mounaud S."/>
            <person name="Pasculle A.W."/>
            <person name="Nierman W.C."/>
            <person name="Driscoll E."/>
            <person name="Cumbie R."/>
            <person name="Clancy C.J."/>
            <person name="Dupont C.L."/>
        </authorList>
    </citation>
    <scope>NUCLEOTIDE SEQUENCE [LARGE SCALE GENOMIC DNA]</scope>
    <source>
        <strain evidence="2 3">GL24</strain>
    </source>
</reference>
<proteinExistence type="predicted"/>
<dbReference type="Proteomes" id="UP000740926">
    <property type="component" value="Unassembled WGS sequence"/>
</dbReference>
<gene>
    <name evidence="2" type="ORF">G6F50_014805</name>
</gene>
<accession>A0A9P7C675</accession>
<evidence type="ECO:0000313" key="2">
    <source>
        <dbReference type="EMBL" id="KAG1537726.1"/>
    </source>
</evidence>
<feature type="region of interest" description="Disordered" evidence="1">
    <location>
        <begin position="1"/>
        <end position="23"/>
    </location>
</feature>
<dbReference type="EMBL" id="JAANIU010007455">
    <property type="protein sequence ID" value="KAG1537726.1"/>
    <property type="molecule type" value="Genomic_DNA"/>
</dbReference>
<comment type="caution">
    <text evidence="2">The sequence shown here is derived from an EMBL/GenBank/DDBJ whole genome shotgun (WGS) entry which is preliminary data.</text>
</comment>
<evidence type="ECO:0000256" key="1">
    <source>
        <dbReference type="SAM" id="MobiDB-lite"/>
    </source>
</evidence>
<sequence length="219" mass="23288">MRASAAGRRHSSPAGAARTTLRPVPAPGWRARYSCLGVAGQAQAMQHRLCHVLLDHPLGHAQLLADLRIAESGQPCQQEGAPRSLGQAGQHVGDGMQQLQCLRAFLRRRVHRLRLRGQRGQIGTLQVGALPVVDQQRVRDGAEVGTRQAQLGRIDATAEQAQEGVLGQVGSAIGVVGAAAQPAQQPTMVFAVEPRQRSAGGGGHGHRHRSLMRMIPIIG</sequence>
<name>A0A9P7C675_9FUNG</name>
<keyword evidence="3" id="KW-1185">Reference proteome</keyword>
<dbReference type="AlphaFoldDB" id="A0A9P7C675"/>
<protein>
    <submittedName>
        <fullName evidence="2">Uncharacterized protein</fullName>
    </submittedName>
</protein>
<evidence type="ECO:0000313" key="3">
    <source>
        <dbReference type="Proteomes" id="UP000740926"/>
    </source>
</evidence>